<reference evidence="6" key="1">
    <citation type="journal article" date="2019" name="Int. J. Syst. Evol. Microbiol.">
        <title>The Global Catalogue of Microorganisms (GCM) 10K type strain sequencing project: providing services to taxonomists for standard genome sequencing and annotation.</title>
        <authorList>
            <consortium name="The Broad Institute Genomics Platform"/>
            <consortium name="The Broad Institute Genome Sequencing Center for Infectious Disease"/>
            <person name="Wu L."/>
            <person name="Ma J."/>
        </authorList>
    </citation>
    <scope>NUCLEOTIDE SEQUENCE [LARGE SCALE GENOMIC DNA]</scope>
    <source>
        <strain evidence="6">JCM 14546</strain>
    </source>
</reference>
<keyword evidence="2" id="KW-0812">Transmembrane</keyword>
<protein>
    <recommendedName>
        <fullName evidence="7">DoxX family protein</fullName>
    </recommendedName>
</protein>
<dbReference type="EMBL" id="BAAANO010000008">
    <property type="protein sequence ID" value="GAA2002453.1"/>
    <property type="molecule type" value="Genomic_DNA"/>
</dbReference>
<evidence type="ECO:0000256" key="4">
    <source>
        <dbReference type="ARBA" id="ARBA00023136"/>
    </source>
</evidence>
<comment type="caution">
    <text evidence="5">The sequence shown here is derived from an EMBL/GenBank/DDBJ whole genome shotgun (WGS) entry which is preliminary data.</text>
</comment>
<evidence type="ECO:0000256" key="3">
    <source>
        <dbReference type="ARBA" id="ARBA00022989"/>
    </source>
</evidence>
<evidence type="ECO:0000256" key="1">
    <source>
        <dbReference type="ARBA" id="ARBA00004141"/>
    </source>
</evidence>
<dbReference type="RefSeq" id="WP_344307360.1">
    <property type="nucleotide sequence ID" value="NZ_BAAANO010000008.1"/>
</dbReference>
<evidence type="ECO:0000313" key="5">
    <source>
        <dbReference type="EMBL" id="GAA2002453.1"/>
    </source>
</evidence>
<keyword evidence="6" id="KW-1185">Reference proteome</keyword>
<evidence type="ECO:0000256" key="2">
    <source>
        <dbReference type="ARBA" id="ARBA00022692"/>
    </source>
</evidence>
<dbReference type="Pfam" id="PF07681">
    <property type="entry name" value="DoxX"/>
    <property type="match status" value="1"/>
</dbReference>
<gene>
    <name evidence="5" type="ORF">GCM10009755_08980</name>
</gene>
<sequence>MSLVRLLARPMLASAYIGNGVTRIRKPEVAAASLSPLVALARKKVDLPLDATTVARATGVAQVTAGALLAIGRFPRFSASVLVGTYLIDVVGEQLSKETSSGLSLATKTSLLGGALLASVDTDGRPGLAWRLEQASKEFRRELDRVQAKATGALESGVKSVEGLASK</sequence>
<comment type="subcellular location">
    <subcellularLocation>
        <location evidence="1">Membrane</location>
        <topology evidence="1">Multi-pass membrane protein</topology>
    </subcellularLocation>
</comment>
<proteinExistence type="predicted"/>
<accession>A0ABP5EQ88</accession>
<evidence type="ECO:0000313" key="6">
    <source>
        <dbReference type="Proteomes" id="UP001500755"/>
    </source>
</evidence>
<name>A0ABP5EQ88_9MICO</name>
<dbReference type="Proteomes" id="UP001500755">
    <property type="component" value="Unassembled WGS sequence"/>
</dbReference>
<evidence type="ECO:0008006" key="7">
    <source>
        <dbReference type="Google" id="ProtNLM"/>
    </source>
</evidence>
<keyword evidence="4" id="KW-0472">Membrane</keyword>
<dbReference type="InterPro" id="IPR032808">
    <property type="entry name" value="DoxX"/>
</dbReference>
<keyword evidence="3" id="KW-1133">Transmembrane helix</keyword>
<organism evidence="5 6">
    <name type="scientific">Brevibacterium samyangense</name>
    <dbReference type="NCBI Taxonomy" id="366888"/>
    <lineage>
        <taxon>Bacteria</taxon>
        <taxon>Bacillati</taxon>
        <taxon>Actinomycetota</taxon>
        <taxon>Actinomycetes</taxon>
        <taxon>Micrococcales</taxon>
        <taxon>Brevibacteriaceae</taxon>
        <taxon>Brevibacterium</taxon>
    </lineage>
</organism>